<feature type="region of interest" description="Disordered" evidence="1">
    <location>
        <begin position="1"/>
        <end position="44"/>
    </location>
</feature>
<dbReference type="AlphaFoldDB" id="A0A3P1V4U7"/>
<dbReference type="Proteomes" id="UP000271272">
    <property type="component" value="Unassembled WGS sequence"/>
</dbReference>
<feature type="compositionally biased region" description="Pro residues" evidence="1">
    <location>
        <begin position="13"/>
        <end position="38"/>
    </location>
</feature>
<feature type="region of interest" description="Disordered" evidence="1">
    <location>
        <begin position="66"/>
        <end position="98"/>
    </location>
</feature>
<name>A0A3P1V4U7_9ACTO</name>
<protein>
    <submittedName>
        <fullName evidence="2">Uncharacterized protein</fullName>
    </submittedName>
</protein>
<proteinExistence type="predicted"/>
<comment type="caution">
    <text evidence="2">The sequence shown here is derived from an EMBL/GenBank/DDBJ whole genome shotgun (WGS) entry which is preliminary data.</text>
</comment>
<sequence length="98" mass="10083">MTPASRDTQDPAPQRPAPGAPAAPRPAPPRRPAEPQAPVPDHSRIEQIQGLALEERAPALEALREELAAALHQDGPDQPGPAPSTSAGGGRASGNPRD</sequence>
<dbReference type="RefSeq" id="WP_124933760.1">
    <property type="nucleotide sequence ID" value="NZ_RQZC01000009.1"/>
</dbReference>
<keyword evidence="3" id="KW-1185">Reference proteome</keyword>
<dbReference type="EMBL" id="RQZC01000009">
    <property type="protein sequence ID" value="RRD29222.1"/>
    <property type="molecule type" value="Genomic_DNA"/>
</dbReference>
<evidence type="ECO:0000313" key="2">
    <source>
        <dbReference type="EMBL" id="RRD29222.1"/>
    </source>
</evidence>
<accession>A0A3P1V4U7</accession>
<evidence type="ECO:0000313" key="3">
    <source>
        <dbReference type="Proteomes" id="UP000271272"/>
    </source>
</evidence>
<reference evidence="2 3" key="1">
    <citation type="submission" date="2018-11" db="EMBL/GenBank/DDBJ databases">
        <title>Genomes From Bacteria Associated with the Canine Oral Cavity: a Test Case for Automated Genome-Based Taxonomic Assignment.</title>
        <authorList>
            <person name="Coil D.A."/>
            <person name="Jospin G."/>
            <person name="Darling A.E."/>
            <person name="Wallis C."/>
            <person name="Davis I.J."/>
            <person name="Harris S."/>
            <person name="Eisen J.A."/>
            <person name="Holcombe L.J."/>
            <person name="O'Flynn C."/>
        </authorList>
    </citation>
    <scope>NUCLEOTIDE SEQUENCE [LARGE SCALE GENOMIC DNA]</scope>
    <source>
        <strain evidence="2 3">OH5050</strain>
    </source>
</reference>
<gene>
    <name evidence="2" type="ORF">EII10_06820</name>
</gene>
<evidence type="ECO:0000256" key="1">
    <source>
        <dbReference type="SAM" id="MobiDB-lite"/>
    </source>
</evidence>
<organism evidence="2 3">
    <name type="scientific">Actinomyces bowdenii</name>
    <dbReference type="NCBI Taxonomy" id="131109"/>
    <lineage>
        <taxon>Bacteria</taxon>
        <taxon>Bacillati</taxon>
        <taxon>Actinomycetota</taxon>
        <taxon>Actinomycetes</taxon>
        <taxon>Actinomycetales</taxon>
        <taxon>Actinomycetaceae</taxon>
        <taxon>Actinomyces</taxon>
    </lineage>
</organism>